<comment type="caution">
    <text evidence="2">The sequence shown here is derived from an EMBL/GenBank/DDBJ whole genome shotgun (WGS) entry which is preliminary data.</text>
</comment>
<proteinExistence type="predicted"/>
<dbReference type="PANTHER" id="PTHR47851:SF2">
    <property type="entry name" value="OS12G0207200 PROTEIN"/>
    <property type="match status" value="1"/>
</dbReference>
<evidence type="ECO:0000313" key="2">
    <source>
        <dbReference type="EMBL" id="KAK3211442.1"/>
    </source>
</evidence>
<sequence length="191" mass="21448">MNVEYRKFRDVGISPDMMDIYDKMFKDSTSVGNCAMIPSSTILLEETVEDSEHDNQTVDMENEEASQDNQDKGKKRTNDGSKINKEVVGGSKGNKRKLGGASKLSKQIYRLVEEIESRSTSTSVHRSSQGTSIAEVMEVVATLPGAEKGSQLWWFATELFCSQDKREMFSVMTDPDLKLQFFILNQKKVGN</sequence>
<protein>
    <submittedName>
        <fullName evidence="2">Uncharacterized protein</fullName>
    </submittedName>
</protein>
<dbReference type="AlphaFoldDB" id="A0AAE0ADS3"/>
<dbReference type="EMBL" id="JANJYJ010000005">
    <property type="protein sequence ID" value="KAK3211442.1"/>
    <property type="molecule type" value="Genomic_DNA"/>
</dbReference>
<reference evidence="2" key="1">
    <citation type="journal article" date="2023" name="Plant J.">
        <title>Genome sequences and population genomics provide insights into the demographic history, inbreeding, and mutation load of two 'living fossil' tree species of Dipteronia.</title>
        <authorList>
            <person name="Feng Y."/>
            <person name="Comes H.P."/>
            <person name="Chen J."/>
            <person name="Zhu S."/>
            <person name="Lu R."/>
            <person name="Zhang X."/>
            <person name="Li P."/>
            <person name="Qiu J."/>
            <person name="Olsen K.M."/>
            <person name="Qiu Y."/>
        </authorList>
    </citation>
    <scope>NUCLEOTIDE SEQUENCE</scope>
    <source>
        <strain evidence="2">NBL</strain>
    </source>
</reference>
<organism evidence="2 3">
    <name type="scientific">Dipteronia sinensis</name>
    <dbReference type="NCBI Taxonomy" id="43782"/>
    <lineage>
        <taxon>Eukaryota</taxon>
        <taxon>Viridiplantae</taxon>
        <taxon>Streptophyta</taxon>
        <taxon>Embryophyta</taxon>
        <taxon>Tracheophyta</taxon>
        <taxon>Spermatophyta</taxon>
        <taxon>Magnoliopsida</taxon>
        <taxon>eudicotyledons</taxon>
        <taxon>Gunneridae</taxon>
        <taxon>Pentapetalae</taxon>
        <taxon>rosids</taxon>
        <taxon>malvids</taxon>
        <taxon>Sapindales</taxon>
        <taxon>Sapindaceae</taxon>
        <taxon>Hippocastanoideae</taxon>
        <taxon>Acereae</taxon>
        <taxon>Dipteronia</taxon>
    </lineage>
</organism>
<evidence type="ECO:0000256" key="1">
    <source>
        <dbReference type="SAM" id="MobiDB-lite"/>
    </source>
</evidence>
<evidence type="ECO:0000313" key="3">
    <source>
        <dbReference type="Proteomes" id="UP001281410"/>
    </source>
</evidence>
<gene>
    <name evidence="2" type="ORF">Dsin_016148</name>
</gene>
<feature type="compositionally biased region" description="Basic and acidic residues" evidence="1">
    <location>
        <begin position="69"/>
        <end position="85"/>
    </location>
</feature>
<keyword evidence="3" id="KW-1185">Reference proteome</keyword>
<accession>A0AAE0ADS3</accession>
<dbReference type="PANTHER" id="PTHR47851">
    <property type="entry name" value="OS06G0588700 PROTEIN-RELATED"/>
    <property type="match status" value="1"/>
</dbReference>
<dbReference type="Proteomes" id="UP001281410">
    <property type="component" value="Unassembled WGS sequence"/>
</dbReference>
<feature type="region of interest" description="Disordered" evidence="1">
    <location>
        <begin position="49"/>
        <end position="99"/>
    </location>
</feature>
<name>A0AAE0ADS3_9ROSI</name>